<feature type="compositionally biased region" description="Polar residues" evidence="1">
    <location>
        <begin position="26"/>
        <end position="37"/>
    </location>
</feature>
<evidence type="ECO:0000256" key="1">
    <source>
        <dbReference type="SAM" id="MobiDB-lite"/>
    </source>
</evidence>
<protein>
    <submittedName>
        <fullName evidence="2">Uncharacterized protein</fullName>
    </submittedName>
</protein>
<feature type="non-terminal residue" evidence="2">
    <location>
        <position position="1"/>
    </location>
</feature>
<accession>A0A131XCL4</accession>
<organism evidence="2">
    <name type="scientific">Hyalomma excavatum</name>
    <dbReference type="NCBI Taxonomy" id="257692"/>
    <lineage>
        <taxon>Eukaryota</taxon>
        <taxon>Metazoa</taxon>
        <taxon>Ecdysozoa</taxon>
        <taxon>Arthropoda</taxon>
        <taxon>Chelicerata</taxon>
        <taxon>Arachnida</taxon>
        <taxon>Acari</taxon>
        <taxon>Parasitiformes</taxon>
        <taxon>Ixodida</taxon>
        <taxon>Ixodoidea</taxon>
        <taxon>Ixodidae</taxon>
        <taxon>Hyalomminae</taxon>
        <taxon>Hyalomma</taxon>
    </lineage>
</organism>
<name>A0A131XCL4_9ACAR</name>
<evidence type="ECO:0000313" key="2">
    <source>
        <dbReference type="EMBL" id="JAP64337.1"/>
    </source>
</evidence>
<feature type="region of interest" description="Disordered" evidence="1">
    <location>
        <begin position="1"/>
        <end position="47"/>
    </location>
</feature>
<feature type="compositionally biased region" description="Polar residues" evidence="1">
    <location>
        <begin position="133"/>
        <end position="156"/>
    </location>
</feature>
<reference evidence="2" key="1">
    <citation type="journal article" date="2017" name="Ticks Tick Borne Dis.">
        <title>An insight into the sialome of Hyalomma excavatum.</title>
        <authorList>
            <person name="Ribeiro J.M."/>
            <person name="Slovak M."/>
            <person name="Francischetti I.M."/>
        </authorList>
    </citation>
    <scope>NUCLEOTIDE SEQUENCE</scope>
    <source>
        <strain evidence="2">Samish</strain>
        <tissue evidence="2">Salivary glands</tissue>
    </source>
</reference>
<feature type="compositionally biased region" description="Basic and acidic residues" evidence="1">
    <location>
        <begin position="98"/>
        <end position="117"/>
    </location>
</feature>
<sequence length="231" mass="24247">GSSSGSSGSGGGFSHTLLDRRAPMTSAESHGSLSSPARDQASPKPLSQAQCQCAGACSCATPSRTKARYLMHSPAKYRHLGHGSGNTSAISLQPAEWSPEKSTAKRDSAHSSSDRMSSESIAKALVNPPLGSVKTNQPQGLRHSTFSNSASEQPNADLQATEMTVSKDTQPLIRRTSSLPELAAVLPARLRVMPLEAMPAAGQNSAAQYEEVDSPKMMIIESTPQQVCTVT</sequence>
<dbReference type="AlphaFoldDB" id="A0A131XCL4"/>
<proteinExistence type="evidence at transcript level"/>
<feature type="region of interest" description="Disordered" evidence="1">
    <location>
        <begin position="80"/>
        <end position="156"/>
    </location>
</feature>
<dbReference type="EMBL" id="GEFH01004244">
    <property type="protein sequence ID" value="JAP64337.1"/>
    <property type="molecule type" value="mRNA"/>
</dbReference>